<feature type="compositionally biased region" description="Polar residues" evidence="1">
    <location>
        <begin position="26"/>
        <end position="39"/>
    </location>
</feature>
<protein>
    <submittedName>
        <fullName evidence="2">Uncharacterized protein</fullName>
    </submittedName>
</protein>
<dbReference type="EMBL" id="CP144524">
    <property type="protein sequence ID" value="WWC71071.1"/>
    <property type="molecule type" value="Genomic_DNA"/>
</dbReference>
<feature type="region of interest" description="Disordered" evidence="1">
    <location>
        <begin position="1"/>
        <end position="134"/>
    </location>
</feature>
<reference evidence="3" key="4">
    <citation type="submission" date="2024-02" db="EMBL/GenBank/DDBJ databases">
        <title>Comparative genomics of Cryptococcus and Kwoniella reveals pathogenesis evolution and contrasting modes of karyotype evolution via chromosome fusion or intercentromeric recombination.</title>
        <authorList>
            <person name="Coelho M.A."/>
            <person name="David-Palma M."/>
            <person name="Shea T."/>
            <person name="Bowers K."/>
            <person name="McGinley-Smith S."/>
            <person name="Mohammad A.W."/>
            <person name="Gnirke A."/>
            <person name="Yurkov A.M."/>
            <person name="Nowrousian M."/>
            <person name="Sun S."/>
            <person name="Cuomo C.A."/>
            <person name="Heitman J."/>
        </authorList>
    </citation>
    <scope>NUCLEOTIDE SEQUENCE</scope>
    <source>
        <strain evidence="3">CBS 10737</strain>
    </source>
</reference>
<dbReference type="Proteomes" id="UP000094020">
    <property type="component" value="Chromosome 6"/>
</dbReference>
<name>A0A1B9I8F1_9TREE</name>
<dbReference type="EMBL" id="KV700115">
    <property type="protein sequence ID" value="OCF51848.1"/>
    <property type="molecule type" value="Genomic_DNA"/>
</dbReference>
<keyword evidence="4" id="KW-1185">Reference proteome</keyword>
<dbReference type="RefSeq" id="XP_019013067.1">
    <property type="nucleotide sequence ID" value="XM_019154327.1"/>
</dbReference>
<organism evidence="2">
    <name type="scientific">Kwoniella pini CBS 10737</name>
    <dbReference type="NCBI Taxonomy" id="1296096"/>
    <lineage>
        <taxon>Eukaryota</taxon>
        <taxon>Fungi</taxon>
        <taxon>Dikarya</taxon>
        <taxon>Basidiomycota</taxon>
        <taxon>Agaricomycotina</taxon>
        <taxon>Tremellomycetes</taxon>
        <taxon>Tremellales</taxon>
        <taxon>Cryptococcaceae</taxon>
        <taxon>Kwoniella</taxon>
    </lineage>
</organism>
<accession>A0A1B9I8F1</accession>
<evidence type="ECO:0000313" key="4">
    <source>
        <dbReference type="Proteomes" id="UP000094020"/>
    </source>
</evidence>
<proteinExistence type="predicted"/>
<sequence>MEQIFGKIMKNPNDIRKGESNETEQGHPTSSNTLGQINEDNPDRTNVEPINPESDGNVNFSVGRDIIDEKEDVDCSIPSSAPDEQEGAKNIPLPPSHQNSFAYTPLSPHEKGDRSSGYFVHGGLPHGRQGLGDTVLDEGATMDRVIVQPPTGLAHKD</sequence>
<evidence type="ECO:0000313" key="3">
    <source>
        <dbReference type="EMBL" id="WWC71071.1"/>
    </source>
</evidence>
<evidence type="ECO:0000256" key="1">
    <source>
        <dbReference type="SAM" id="MobiDB-lite"/>
    </source>
</evidence>
<reference evidence="2" key="1">
    <citation type="submission" date="2013-07" db="EMBL/GenBank/DDBJ databases">
        <title>The Genome Sequence of Cryptococcus pinus CBS10737.</title>
        <authorList>
            <consortium name="The Broad Institute Genome Sequencing Platform"/>
            <person name="Cuomo C."/>
            <person name="Litvintseva A."/>
            <person name="Chen Y."/>
            <person name="Heitman J."/>
            <person name="Sun S."/>
            <person name="Springer D."/>
            <person name="Dromer F."/>
            <person name="Young S.K."/>
            <person name="Zeng Q."/>
            <person name="Gargeya S."/>
            <person name="Fitzgerald M."/>
            <person name="Abouelleil A."/>
            <person name="Alvarado L."/>
            <person name="Berlin A.M."/>
            <person name="Chapman S.B."/>
            <person name="Dewar J."/>
            <person name="Goldberg J."/>
            <person name="Griggs A."/>
            <person name="Gujja S."/>
            <person name="Hansen M."/>
            <person name="Howarth C."/>
            <person name="Imamovic A."/>
            <person name="Larimer J."/>
            <person name="McCowan C."/>
            <person name="Murphy C."/>
            <person name="Pearson M."/>
            <person name="Priest M."/>
            <person name="Roberts A."/>
            <person name="Saif S."/>
            <person name="Shea T."/>
            <person name="Sykes S."/>
            <person name="Wortman J."/>
            <person name="Nusbaum C."/>
            <person name="Birren B."/>
        </authorList>
    </citation>
    <scope>NUCLEOTIDE SEQUENCE [LARGE SCALE GENOMIC DNA]</scope>
    <source>
        <strain evidence="2">CBS 10737</strain>
    </source>
</reference>
<dbReference type="GeneID" id="30170933"/>
<dbReference type="AlphaFoldDB" id="A0A1B9I8F1"/>
<reference evidence="2" key="3">
    <citation type="submission" date="2016-07" db="EMBL/GenBank/DDBJ databases">
        <title>Evolution of pathogenesis and genome organization in the Tremellales.</title>
        <authorList>
            <person name="Cuomo C."/>
            <person name="Litvintseva A."/>
            <person name="Heitman J."/>
            <person name="Chen Y."/>
            <person name="Sun S."/>
            <person name="Springer D."/>
            <person name="Dromer F."/>
            <person name="Young S."/>
            <person name="Zeng Q."/>
            <person name="Chapman S."/>
            <person name="Gujja S."/>
            <person name="Saif S."/>
            <person name="Birren B."/>
        </authorList>
    </citation>
    <scope>NUCLEOTIDE SEQUENCE</scope>
    <source>
        <strain evidence="2">CBS 10737</strain>
    </source>
</reference>
<evidence type="ECO:0000313" key="2">
    <source>
        <dbReference type="EMBL" id="OCF51848.1"/>
    </source>
</evidence>
<dbReference type="OrthoDB" id="2564746at2759"/>
<gene>
    <name evidence="2" type="ORF">I206_02564</name>
    <name evidence="3" type="ORF">I206_105024</name>
</gene>
<dbReference type="KEGG" id="kpin:30170933"/>
<reference evidence="3" key="2">
    <citation type="submission" date="2013-07" db="EMBL/GenBank/DDBJ databases">
        <authorList>
            <consortium name="The Broad Institute Genome Sequencing Platform"/>
            <person name="Cuomo C."/>
            <person name="Litvintseva A."/>
            <person name="Chen Y."/>
            <person name="Heitman J."/>
            <person name="Sun S."/>
            <person name="Springer D."/>
            <person name="Dromer F."/>
            <person name="Young S.K."/>
            <person name="Zeng Q."/>
            <person name="Gargeya S."/>
            <person name="Fitzgerald M."/>
            <person name="Abouelleil A."/>
            <person name="Alvarado L."/>
            <person name="Berlin A.M."/>
            <person name="Chapman S.B."/>
            <person name="Dewar J."/>
            <person name="Goldberg J."/>
            <person name="Griggs A."/>
            <person name="Gujja S."/>
            <person name="Hansen M."/>
            <person name="Howarth C."/>
            <person name="Imamovic A."/>
            <person name="Larimer J."/>
            <person name="McCowan C."/>
            <person name="Murphy C."/>
            <person name="Pearson M."/>
            <person name="Priest M."/>
            <person name="Roberts A."/>
            <person name="Saif S."/>
            <person name="Shea T."/>
            <person name="Sykes S."/>
            <person name="Wortman J."/>
            <person name="Nusbaum C."/>
            <person name="Birren B."/>
        </authorList>
    </citation>
    <scope>NUCLEOTIDE SEQUENCE</scope>
    <source>
        <strain evidence="3">CBS 10737</strain>
    </source>
</reference>